<sequence>MPIVRGQERTPERAEGAGAMNRAPTYRYVGIASSPSSLGEEVGR</sequence>
<protein>
    <submittedName>
        <fullName evidence="2">Uncharacterized protein</fullName>
    </submittedName>
</protein>
<organism evidence="2">
    <name type="scientific">uncultured Gemmatimonadota bacterium</name>
    <dbReference type="NCBI Taxonomy" id="203437"/>
    <lineage>
        <taxon>Bacteria</taxon>
        <taxon>Pseudomonadati</taxon>
        <taxon>Gemmatimonadota</taxon>
        <taxon>environmental samples</taxon>
    </lineage>
</organism>
<feature type="compositionally biased region" description="Basic and acidic residues" evidence="1">
    <location>
        <begin position="1"/>
        <end position="15"/>
    </location>
</feature>
<dbReference type="EMBL" id="CADCTW010000203">
    <property type="protein sequence ID" value="CAA9360810.1"/>
    <property type="molecule type" value="Genomic_DNA"/>
</dbReference>
<feature type="region of interest" description="Disordered" evidence="1">
    <location>
        <begin position="1"/>
        <end position="23"/>
    </location>
</feature>
<dbReference type="AlphaFoldDB" id="A0A6J4MKP8"/>
<evidence type="ECO:0000313" key="2">
    <source>
        <dbReference type="EMBL" id="CAA9360810.1"/>
    </source>
</evidence>
<gene>
    <name evidence="2" type="ORF">AVDCRST_MAG68-4752</name>
</gene>
<accession>A0A6J4MKP8</accession>
<evidence type="ECO:0000256" key="1">
    <source>
        <dbReference type="SAM" id="MobiDB-lite"/>
    </source>
</evidence>
<proteinExistence type="predicted"/>
<reference evidence="2" key="1">
    <citation type="submission" date="2020-02" db="EMBL/GenBank/DDBJ databases">
        <authorList>
            <person name="Meier V. D."/>
        </authorList>
    </citation>
    <scope>NUCLEOTIDE SEQUENCE</scope>
    <source>
        <strain evidence="2">AVDCRST_MAG68</strain>
    </source>
</reference>
<name>A0A6J4MKP8_9BACT</name>